<keyword evidence="14" id="KW-1185">Reference proteome</keyword>
<protein>
    <submittedName>
        <fullName evidence="13">DgyrCDS12265</fullName>
    </submittedName>
</protein>
<accession>A0A7I8W800</accession>
<dbReference type="InterPro" id="IPR001873">
    <property type="entry name" value="ENaC"/>
</dbReference>
<evidence type="ECO:0000313" key="13">
    <source>
        <dbReference type="EMBL" id="CAD5123960.1"/>
    </source>
</evidence>
<gene>
    <name evidence="13" type="ORF">DGYR_LOCUS11583</name>
</gene>
<keyword evidence="6" id="KW-0915">Sodium</keyword>
<dbReference type="Gene3D" id="1.10.287.770">
    <property type="entry name" value="YojJ-like"/>
    <property type="match status" value="2"/>
</dbReference>
<evidence type="ECO:0000256" key="4">
    <source>
        <dbReference type="ARBA" id="ARBA00022692"/>
    </source>
</evidence>
<name>A0A7I8W800_9ANNE</name>
<feature type="transmembrane region" description="Helical" evidence="12">
    <location>
        <begin position="1318"/>
        <end position="1342"/>
    </location>
</feature>
<proteinExistence type="inferred from homology"/>
<dbReference type="Proteomes" id="UP000549394">
    <property type="component" value="Unassembled WGS sequence"/>
</dbReference>
<keyword evidence="4 11" id="KW-0812">Transmembrane</keyword>
<feature type="transmembrane region" description="Helical" evidence="12">
    <location>
        <begin position="46"/>
        <end position="65"/>
    </location>
</feature>
<reference evidence="13 14" key="1">
    <citation type="submission" date="2020-08" db="EMBL/GenBank/DDBJ databases">
        <authorList>
            <person name="Hejnol A."/>
        </authorList>
    </citation>
    <scope>NUCLEOTIDE SEQUENCE [LARGE SCALE GENOMIC DNA]</scope>
</reference>
<dbReference type="PRINTS" id="PR01078">
    <property type="entry name" value="AMINACHANNEL"/>
</dbReference>
<dbReference type="PANTHER" id="PTHR11690">
    <property type="entry name" value="AMILORIDE-SENSITIVE SODIUM CHANNEL-RELATED"/>
    <property type="match status" value="1"/>
</dbReference>
<dbReference type="PANTHER" id="PTHR11690:SF222">
    <property type="entry name" value="AMILORIDE-SENSITIVE SODIUM CHANNEL SUBUNIT GAMMA"/>
    <property type="match status" value="1"/>
</dbReference>
<evidence type="ECO:0000256" key="11">
    <source>
        <dbReference type="RuleBase" id="RU000679"/>
    </source>
</evidence>
<keyword evidence="9 11" id="KW-0739">Sodium transport</keyword>
<comment type="subcellular location">
    <subcellularLocation>
        <location evidence="1">Membrane</location>
        <topology evidence="1">Multi-pass membrane protein</topology>
    </subcellularLocation>
</comment>
<comment type="caution">
    <text evidence="13">The sequence shown here is derived from an EMBL/GenBank/DDBJ whole genome shotgun (WGS) entry which is preliminary data.</text>
</comment>
<evidence type="ECO:0000256" key="7">
    <source>
        <dbReference type="ARBA" id="ARBA00023065"/>
    </source>
</evidence>
<evidence type="ECO:0000256" key="5">
    <source>
        <dbReference type="ARBA" id="ARBA00022989"/>
    </source>
</evidence>
<keyword evidence="7 11" id="KW-0406">Ion transport</keyword>
<evidence type="ECO:0000256" key="8">
    <source>
        <dbReference type="ARBA" id="ARBA00023136"/>
    </source>
</evidence>
<keyword evidence="2 11" id="KW-0813">Transport</keyword>
<evidence type="ECO:0000256" key="3">
    <source>
        <dbReference type="ARBA" id="ARBA00022461"/>
    </source>
</evidence>
<sequence length="1359" mass="159258">MNDKINNFPLKKTSSIKKKWEKFTHRTTFHGIKNIFETNISYSRQIFWILIVLCALTLFILQVTLRRIHFRKKEAAVNVEVIYADELEFPTVTICNQNRFRLSKIAEFGYYTFFQTLYNTELQNKTKYLKNLAANYSSLDVQKLKYRAIHQAKDFVHSCWLGEIDCTQQFSTTITDYGVCYTIHNKSFKVTESGRATALSLWLNVEHYEHVFGYHNNPGFKILLHNNHFKSLVSDLGFLVAPGMNTLVSIKKTEFHQLNPPHGNCQSSRFKSHLECIDSCRMQMVFRKCQCTPFLAEMNGVRYSNISQNCSFWQEFDCIEREMKNFSLKAINCKCFSPCFSIVYEPSLSSSSISRFSAGHGFLHNESLRKNLEENLSTTLEYAEFLDDTRRRRNDKIFTPFLRKFQNFLSGFSELSEFLNSSKNSNIFNDFEQSIRNDITLIVKNLELLIKVKNSVLYKDFMSKIYKVPAFYISFLILNQTIVNNIKNLLPCLEKTPNNTNLILDCINMDNVTLLDAFLINLTEVYKSKDEIIQELNMLSISYRDYPKTIQKFATKEFNDEILENIIKKCQKDLKEINDLYEDFKKTLNLLHEANSIDDRSKGAVYFIYFFEKLNTLEVNYLKNEYCHLDIEIDNRKNLYTIYDKLNKYLHKVASYNKSLKIIFEDVDKLILFHESLKKFMERTTLTEQPKKKDLIDILNKDRIFSKIYELRNTLTFIDNLLREFQDIAFEIYDTYNSNYKSKWNKFFQPLPSSMQLLKFFKVYGQQIETDLTSCSSSNLTSLQYGACFLRWSIIINIKATNITLLLKEKISPSISTFLDVNSELKSFEKVLIVDDDFFLRNFAKVDIFYQELSYQKIIQIKTFEYLSFLSEIGGLMGMLLGGSVVTLIEFIEFFITINYTSVDAFNVQTEAIHHGDDFIYRCSWAGANCLQNFHPVYTDYGICQSFNTNKSIIVTEWGRANALSLLLNIEQYEHMPGPDNGAGLKILLHDDHDKPLVSDLGFVVSTGMHTIISVKRTEIHSLSPPYGYCENSHFKSHAECVDFCRIQIVVKKCQCRPLYLYYMWEFIKMVNSCSLGEEFLCFENELNKLKYKKINCDCHMPCFQVSYQPSISSSAISKISVEKDLFQNESLLENLKESVQKSLEYTEVLEEEVIMTHFPNRSYSEKIITKCMKRLTILEYHLGQVNDIISWLQSNTTKAMAIEGVYVMTTTIEVINSLQFEEDFQTYCLINKKEENDTILFLERLPTFKEQVSQILAIFFNVQKELRIFEKNTYIDEDFFLRNFVKVEIFYKEMSYEKITQMKKFEFLAFISEIGGFMGLLLGASVVTIIEFIEFFFLKVINKVYTLRKRYTDNEDKC</sequence>
<keyword evidence="3 11" id="KW-0894">Sodium channel</keyword>
<keyword evidence="10 11" id="KW-0407">Ion channel</keyword>
<evidence type="ECO:0000256" key="12">
    <source>
        <dbReference type="SAM" id="Phobius"/>
    </source>
</evidence>
<dbReference type="OrthoDB" id="6502088at2759"/>
<evidence type="ECO:0000256" key="2">
    <source>
        <dbReference type="ARBA" id="ARBA00022448"/>
    </source>
</evidence>
<evidence type="ECO:0000256" key="10">
    <source>
        <dbReference type="ARBA" id="ARBA00023303"/>
    </source>
</evidence>
<keyword evidence="8 12" id="KW-0472">Membrane</keyword>
<dbReference type="GO" id="GO:0015280">
    <property type="term" value="F:ligand-gated sodium channel activity"/>
    <property type="evidence" value="ECO:0007669"/>
    <property type="project" value="TreeGrafter"/>
</dbReference>
<dbReference type="EMBL" id="CAJFCJ010000020">
    <property type="protein sequence ID" value="CAD5123960.1"/>
    <property type="molecule type" value="Genomic_DNA"/>
</dbReference>
<comment type="similarity">
    <text evidence="11">Belongs to the amiloride-sensitive sodium channel (TC 1.A.6) family.</text>
</comment>
<dbReference type="Gene3D" id="2.60.470.10">
    <property type="entry name" value="Acid-sensing ion channels like domains"/>
    <property type="match status" value="2"/>
</dbReference>
<evidence type="ECO:0000313" key="14">
    <source>
        <dbReference type="Proteomes" id="UP000549394"/>
    </source>
</evidence>
<evidence type="ECO:0000256" key="9">
    <source>
        <dbReference type="ARBA" id="ARBA00023201"/>
    </source>
</evidence>
<organism evidence="13 14">
    <name type="scientific">Dimorphilus gyrociliatus</name>
    <dbReference type="NCBI Taxonomy" id="2664684"/>
    <lineage>
        <taxon>Eukaryota</taxon>
        <taxon>Metazoa</taxon>
        <taxon>Spiralia</taxon>
        <taxon>Lophotrochozoa</taxon>
        <taxon>Annelida</taxon>
        <taxon>Polychaeta</taxon>
        <taxon>Polychaeta incertae sedis</taxon>
        <taxon>Dinophilidae</taxon>
        <taxon>Dimorphilus</taxon>
    </lineage>
</organism>
<dbReference type="Pfam" id="PF00858">
    <property type="entry name" value="ASC"/>
    <property type="match status" value="4"/>
</dbReference>
<dbReference type="GO" id="GO:0005886">
    <property type="term" value="C:plasma membrane"/>
    <property type="evidence" value="ECO:0007669"/>
    <property type="project" value="TreeGrafter"/>
</dbReference>
<keyword evidence="5 12" id="KW-1133">Transmembrane helix</keyword>
<evidence type="ECO:0000256" key="6">
    <source>
        <dbReference type="ARBA" id="ARBA00023053"/>
    </source>
</evidence>
<evidence type="ECO:0000256" key="1">
    <source>
        <dbReference type="ARBA" id="ARBA00004141"/>
    </source>
</evidence>